<dbReference type="PRINTS" id="PR00081">
    <property type="entry name" value="GDHRDH"/>
</dbReference>
<dbReference type="PANTHER" id="PTHR43008">
    <property type="entry name" value="BENZIL REDUCTASE"/>
    <property type="match status" value="1"/>
</dbReference>
<dbReference type="SUPFAM" id="SSF51735">
    <property type="entry name" value="NAD(P)-binding Rossmann-fold domains"/>
    <property type="match status" value="1"/>
</dbReference>
<dbReference type="EMBL" id="LN733620">
    <property type="protein sequence ID" value="CEP17203.1"/>
    <property type="molecule type" value="Genomic_DNA"/>
</dbReference>
<accession>A0A0B7NPB0</accession>
<keyword evidence="3" id="KW-0560">Oxidoreductase</keyword>
<protein>
    <submittedName>
        <fullName evidence="5">Uncharacterized protein</fullName>
    </submittedName>
</protein>
<name>A0A0B7NPB0_9FUNG</name>
<reference evidence="5 6" key="1">
    <citation type="submission" date="2014-09" db="EMBL/GenBank/DDBJ databases">
        <authorList>
            <person name="Ellenberger Sabrina"/>
        </authorList>
    </citation>
    <scope>NUCLEOTIDE SEQUENCE [LARGE SCALE GENOMIC DNA]</scope>
    <source>
        <strain evidence="5 6">CBS 412.66</strain>
    </source>
</reference>
<dbReference type="FunFam" id="3.40.50.720:FF:000281">
    <property type="entry name" value="Uncharacterized oxidoreductase YIR035C"/>
    <property type="match status" value="1"/>
</dbReference>
<organism evidence="5 6">
    <name type="scientific">Parasitella parasitica</name>
    <dbReference type="NCBI Taxonomy" id="35722"/>
    <lineage>
        <taxon>Eukaryota</taxon>
        <taxon>Fungi</taxon>
        <taxon>Fungi incertae sedis</taxon>
        <taxon>Mucoromycota</taxon>
        <taxon>Mucoromycotina</taxon>
        <taxon>Mucoromycetes</taxon>
        <taxon>Mucorales</taxon>
        <taxon>Mucorineae</taxon>
        <taxon>Mucoraceae</taxon>
        <taxon>Parasitella</taxon>
    </lineage>
</organism>
<proteinExistence type="inferred from homology"/>
<dbReference type="Proteomes" id="UP000054107">
    <property type="component" value="Unassembled WGS sequence"/>
</dbReference>
<dbReference type="CDD" id="cd05367">
    <property type="entry name" value="SPR-like_SDR_c"/>
    <property type="match status" value="1"/>
</dbReference>
<comment type="similarity">
    <text evidence="1 4">Belongs to the short-chain dehydrogenases/reductases (SDR) family.</text>
</comment>
<dbReference type="InterPro" id="IPR036291">
    <property type="entry name" value="NAD(P)-bd_dom_sf"/>
</dbReference>
<dbReference type="Gene3D" id="3.40.50.720">
    <property type="entry name" value="NAD(P)-binding Rossmann-like Domain"/>
    <property type="match status" value="1"/>
</dbReference>
<dbReference type="AlphaFoldDB" id="A0A0B7NPB0"/>
<keyword evidence="6" id="KW-1185">Reference proteome</keyword>
<sequence>MSSKVFIITGASKGIGKAATLQAIGKFNAKVVAIARSQDLLDQLVKQAESDFGKGDHLKYIVGDVCDEKVVHKAVNVAIDSWGQLDSVIANAGVIEPIAPIAEGPVEGWKRLFDINVFSIITLVQAALPSLRKSKGSIVIVSSGAALKGYKGWGAYGASKATVNHIATTLAVEEPDVTTIALRPGVVDTEMQGLIRNQGEQGMKEDHAKFIELHRDRKLVQPEDPGHVLVALANNPPKELSGNMYSWNDQEMKLFNRSQNSL</sequence>
<dbReference type="GO" id="GO:0050664">
    <property type="term" value="F:oxidoreductase activity, acting on NAD(P)H, oxygen as acceptor"/>
    <property type="evidence" value="ECO:0007669"/>
    <property type="project" value="TreeGrafter"/>
</dbReference>
<dbReference type="Pfam" id="PF00106">
    <property type="entry name" value="adh_short"/>
    <property type="match status" value="1"/>
</dbReference>
<evidence type="ECO:0000256" key="2">
    <source>
        <dbReference type="ARBA" id="ARBA00022857"/>
    </source>
</evidence>
<evidence type="ECO:0000256" key="1">
    <source>
        <dbReference type="ARBA" id="ARBA00006484"/>
    </source>
</evidence>
<dbReference type="InterPro" id="IPR002347">
    <property type="entry name" value="SDR_fam"/>
</dbReference>
<evidence type="ECO:0000313" key="6">
    <source>
        <dbReference type="Proteomes" id="UP000054107"/>
    </source>
</evidence>
<gene>
    <name evidence="5" type="primary">PARPA_11497.1 scaffold 44147</name>
</gene>
<dbReference type="PANTHER" id="PTHR43008:SF8">
    <property type="entry name" value="BENZIL REDUCTASE ((S)-BENZOIN FORMING) IRC24"/>
    <property type="match status" value="1"/>
</dbReference>
<evidence type="ECO:0000256" key="4">
    <source>
        <dbReference type="RuleBase" id="RU000363"/>
    </source>
</evidence>
<dbReference type="OrthoDB" id="153074at2759"/>
<evidence type="ECO:0000256" key="3">
    <source>
        <dbReference type="ARBA" id="ARBA00023002"/>
    </source>
</evidence>
<keyword evidence="2" id="KW-0521">NADP</keyword>
<evidence type="ECO:0000313" key="5">
    <source>
        <dbReference type="EMBL" id="CEP17203.1"/>
    </source>
</evidence>
<dbReference type="PRINTS" id="PR00080">
    <property type="entry name" value="SDRFAMILY"/>
</dbReference>
<dbReference type="STRING" id="35722.A0A0B7NPB0"/>